<evidence type="ECO:0000259" key="4">
    <source>
        <dbReference type="Pfam" id="PF10370"/>
    </source>
</evidence>
<evidence type="ECO:0000313" key="6">
    <source>
        <dbReference type="Proteomes" id="UP000197032"/>
    </source>
</evidence>
<dbReference type="Proteomes" id="UP000197032">
    <property type="component" value="Unassembled WGS sequence"/>
</dbReference>
<evidence type="ECO:0000256" key="1">
    <source>
        <dbReference type="ARBA" id="ARBA00010211"/>
    </source>
</evidence>
<dbReference type="FunFam" id="3.90.850.10:FF:000002">
    <property type="entry name" value="2-hydroxyhepta-2,4-diene-1,7-dioate isomerase"/>
    <property type="match status" value="1"/>
</dbReference>
<dbReference type="Gene3D" id="3.90.850.10">
    <property type="entry name" value="Fumarylacetoacetase-like, C-terminal domain"/>
    <property type="match status" value="1"/>
</dbReference>
<name>A0A1Z5HNH9_9FIRM</name>
<dbReference type="InterPro" id="IPR011234">
    <property type="entry name" value="Fumarylacetoacetase-like_C"/>
</dbReference>
<dbReference type="AlphaFoldDB" id="A0A1Z5HNH9"/>
<evidence type="ECO:0000259" key="3">
    <source>
        <dbReference type="Pfam" id="PF01557"/>
    </source>
</evidence>
<comment type="caution">
    <text evidence="5">The sequence shown here is derived from an EMBL/GenBank/DDBJ whole genome shotgun (WGS) entry which is preliminary data.</text>
</comment>
<dbReference type="SUPFAM" id="SSF56529">
    <property type="entry name" value="FAH"/>
    <property type="match status" value="1"/>
</dbReference>
<comment type="similarity">
    <text evidence="1">Belongs to the FAH family.</text>
</comment>
<dbReference type="InterPro" id="IPR051121">
    <property type="entry name" value="FAH"/>
</dbReference>
<dbReference type="Pfam" id="PF01557">
    <property type="entry name" value="FAA_hydrolase"/>
    <property type="match status" value="1"/>
</dbReference>
<evidence type="ECO:0000256" key="2">
    <source>
        <dbReference type="ARBA" id="ARBA00022723"/>
    </source>
</evidence>
<dbReference type="GO" id="GO:0019752">
    <property type="term" value="P:carboxylic acid metabolic process"/>
    <property type="evidence" value="ECO:0007669"/>
    <property type="project" value="UniProtKB-ARBA"/>
</dbReference>
<dbReference type="EMBL" id="BDGJ01000003">
    <property type="protein sequence ID" value="GAW91008.1"/>
    <property type="molecule type" value="Genomic_DNA"/>
</dbReference>
<dbReference type="RefSeq" id="WP_088552607.1">
    <property type="nucleotide sequence ID" value="NZ_BDGJ01000003.1"/>
</dbReference>
<dbReference type="Pfam" id="PF10370">
    <property type="entry name" value="Rv2993c-like_N"/>
    <property type="match status" value="1"/>
</dbReference>
<dbReference type="InterPro" id="IPR018833">
    <property type="entry name" value="Rv2993c-like_N"/>
</dbReference>
<dbReference type="OrthoDB" id="9805307at2"/>
<keyword evidence="6" id="KW-1185">Reference proteome</keyword>
<feature type="domain" description="Fumarylacetoacetase-like C-terminal" evidence="3">
    <location>
        <begin position="55"/>
        <end position="250"/>
    </location>
</feature>
<accession>A0A1Z5HNH9</accession>
<reference evidence="6" key="1">
    <citation type="journal article" date="2017" name="Appl. Environ. Microbiol.">
        <title>Genomic analysis of Calderihabitans maritimus KKC1, a thermophilic hydrogenogenic carboxydotrophic bacterium isolated from marine sediment.</title>
        <authorList>
            <person name="Omae K."/>
            <person name="Yoneda Y."/>
            <person name="Fukuyama Y."/>
            <person name="Yoshida T."/>
            <person name="Sako Y."/>
        </authorList>
    </citation>
    <scope>NUCLEOTIDE SEQUENCE [LARGE SCALE GENOMIC DNA]</scope>
    <source>
        <strain evidence="6">KKC1</strain>
    </source>
</reference>
<dbReference type="GO" id="GO:0046872">
    <property type="term" value="F:metal ion binding"/>
    <property type="evidence" value="ECO:0007669"/>
    <property type="project" value="UniProtKB-KW"/>
</dbReference>
<keyword evidence="2" id="KW-0479">Metal-binding</keyword>
<protein>
    <submittedName>
        <fullName evidence="5">2-keto-4-pentenoate hydratase/2-oxohepta-3-ene-1,7-dioic acid hydratase</fullName>
    </submittedName>
</protein>
<dbReference type="InterPro" id="IPR036663">
    <property type="entry name" value="Fumarylacetoacetase_C_sf"/>
</dbReference>
<organism evidence="5 6">
    <name type="scientific">Calderihabitans maritimus</name>
    <dbReference type="NCBI Taxonomy" id="1246530"/>
    <lineage>
        <taxon>Bacteria</taxon>
        <taxon>Bacillati</taxon>
        <taxon>Bacillota</taxon>
        <taxon>Clostridia</taxon>
        <taxon>Neomoorellales</taxon>
        <taxon>Calderihabitantaceae</taxon>
        <taxon>Calderihabitans</taxon>
    </lineage>
</organism>
<sequence length="252" mass="27788">MQFVRFWDGKKVQYGILRGDKITAIEGSIYGRYETTSRVYSYHDIMLLAPCEPSKVICVGLNYRDHAEELNLPLPEEPVLFLKPPSTVIGHQQDIIYPPLSNRVDYEAELGVVIGETTHRVTPEEAWEKILGYTCANDVTARDKQPKDGQWTVAKSFDTFCPLGPVIATDIDPGNLKISLTLNGEVKQSSNTNQMIFPVNELVSYISQIMTLYPGDVLITGTPSGIGPMQPGDTVTVKIEGIGSLTNRVVAG</sequence>
<dbReference type="GO" id="GO:0016853">
    <property type="term" value="F:isomerase activity"/>
    <property type="evidence" value="ECO:0007669"/>
    <property type="project" value="UniProtKB-ARBA"/>
</dbReference>
<feature type="domain" description="Rv2993c-like N-terminal" evidence="4">
    <location>
        <begin position="1"/>
        <end position="50"/>
    </location>
</feature>
<gene>
    <name evidence="5" type="ORF">KKC1_01700</name>
</gene>
<dbReference type="PANTHER" id="PTHR42796:SF4">
    <property type="entry name" value="FUMARYLACETOACETATE HYDROLASE DOMAIN-CONTAINING PROTEIN 2A"/>
    <property type="match status" value="1"/>
</dbReference>
<evidence type="ECO:0000313" key="5">
    <source>
        <dbReference type="EMBL" id="GAW91008.1"/>
    </source>
</evidence>
<proteinExistence type="inferred from homology"/>
<dbReference type="PANTHER" id="PTHR42796">
    <property type="entry name" value="FUMARYLACETOACETATE HYDROLASE DOMAIN-CONTAINING PROTEIN 2A-RELATED"/>
    <property type="match status" value="1"/>
</dbReference>